<evidence type="ECO:0000256" key="1">
    <source>
        <dbReference type="SAM" id="MobiDB-lite"/>
    </source>
</evidence>
<evidence type="ECO:0000313" key="3">
    <source>
        <dbReference type="Proteomes" id="UP000319462"/>
    </source>
</evidence>
<accession>A0A3P3ZI64</accession>
<proteinExistence type="predicted"/>
<name>A0A3P3ZI64_LEIBR</name>
<organism evidence="2 3">
    <name type="scientific">Leishmania braziliensis MHOM/BR/75/M2904</name>
    <dbReference type="NCBI Taxonomy" id="420245"/>
    <lineage>
        <taxon>Eukaryota</taxon>
        <taxon>Discoba</taxon>
        <taxon>Euglenozoa</taxon>
        <taxon>Kinetoplastea</taxon>
        <taxon>Metakinetoplastina</taxon>
        <taxon>Trypanosomatida</taxon>
        <taxon>Trypanosomatidae</taxon>
        <taxon>Leishmaniinae</taxon>
        <taxon>Leishmania</taxon>
        <taxon>Leishmania braziliensis species complex</taxon>
    </lineage>
</organism>
<dbReference type="EMBL" id="LS997633">
    <property type="protein sequence ID" value="SYZ69765.1"/>
    <property type="molecule type" value="Genomic_DNA"/>
</dbReference>
<dbReference type="AlphaFoldDB" id="A0A3P3ZI64"/>
<feature type="region of interest" description="Disordered" evidence="1">
    <location>
        <begin position="162"/>
        <end position="183"/>
    </location>
</feature>
<feature type="compositionally biased region" description="Low complexity" evidence="1">
    <location>
        <begin position="164"/>
        <end position="183"/>
    </location>
</feature>
<protein>
    <submittedName>
        <fullName evidence="2">Hypothetical_protein</fullName>
    </submittedName>
</protein>
<reference evidence="2 3" key="1">
    <citation type="submission" date="2018-09" db="EMBL/GenBank/DDBJ databases">
        <authorList>
            <person name="Peiro R."/>
            <person name="Begona"/>
            <person name="Cbmso G."/>
            <person name="Lopez M."/>
            <person name="Gonzalez S."/>
        </authorList>
    </citation>
    <scope>NUCLEOTIDE SEQUENCE [LARGE SCALE GENOMIC DNA]</scope>
</reference>
<dbReference type="Proteomes" id="UP000319462">
    <property type="component" value="Chromosome 34"/>
</dbReference>
<gene>
    <name evidence="2" type="ORF">LBRM2904_34.4700</name>
</gene>
<sequence length="578" mass="63899">MANAVDSVALSVLRHRGDDIPSRAQTPLPCVSSACAKKGSDNALGIWFFSQTQQQLERPNDDSGFGSGYGAAAQKLRRRPRPGLMAYGKITEFELDAPTFIHAMIPTTRKQNCHRLLQRVETTRRALSQTLSRASSVRSRGRDISVAEDDYVARLEGQLNACDASESPQSPEAQSSWQRQRSASLMTTLHAPHRPEGRDRVRCRQSFRSTAPSPHVTTLTKEWVKKDEEKAAMALSKGSTEAYTEDSLLAIPTYCTFSSRVGQSSTNSCEARLHRGRLKSFAGPSASNWSSAAAVGEYNAQGSTAQPPRRQRLLAKPIQSSLLLKDVMTTPVQPTRSSNASLLGSARIRCDTLERLRHGFAHQCIVLQSELEEKLEWRNRCRSALLRRNRPVDGATAVSTHSPASATSTLRAAGVNTLHPKMFDQVFGSAAGFSMRLQRRSKLPQFSSFALHSVWSQEAARQAVQQEKHRLVDLLESFVVTCSAAALTLAATEELRAETIRRVWHPEGGRGSHNTSFLHCEQFLKFLQGRYELHTSQLLGAAEAMCPTDILDALPSQAEASFARYAYEILPSRAERRL</sequence>
<evidence type="ECO:0000313" key="2">
    <source>
        <dbReference type="EMBL" id="SYZ69765.1"/>
    </source>
</evidence>